<gene>
    <name evidence="4" type="ORF">FPY71_17040</name>
</gene>
<protein>
    <submittedName>
        <fullName evidence="4">TIGR02302 family protein</fullName>
    </submittedName>
</protein>
<feature type="coiled-coil region" evidence="1">
    <location>
        <begin position="498"/>
        <end position="549"/>
    </location>
</feature>
<dbReference type="RefSeq" id="WP_149301536.1">
    <property type="nucleotide sequence ID" value="NZ_VTWH01000005.1"/>
</dbReference>
<feature type="region of interest" description="Disordered" evidence="2">
    <location>
        <begin position="760"/>
        <end position="796"/>
    </location>
</feature>
<feature type="transmembrane region" description="Helical" evidence="3">
    <location>
        <begin position="61"/>
        <end position="80"/>
    </location>
</feature>
<dbReference type="AlphaFoldDB" id="A0A5B0DP18"/>
<keyword evidence="1" id="KW-0175">Coiled coil</keyword>
<dbReference type="InterPro" id="IPR012683">
    <property type="entry name" value="CHP02302_TM"/>
</dbReference>
<reference evidence="4 5" key="1">
    <citation type="submission" date="2019-08" db="EMBL/GenBank/DDBJ databases">
        <title>Aureimonas fodiniaquatilis sp. nov., isolated from a coal mine wastewater.</title>
        <authorList>
            <person name="Kim W."/>
        </authorList>
    </citation>
    <scope>NUCLEOTIDE SEQUENCE [LARGE SCALE GENOMIC DNA]</scope>
    <source>
        <strain evidence="4 5">CAU 1482</strain>
    </source>
</reference>
<keyword evidence="5" id="KW-1185">Reference proteome</keyword>
<feature type="compositionally biased region" description="Low complexity" evidence="2">
    <location>
        <begin position="646"/>
        <end position="674"/>
    </location>
</feature>
<dbReference type="NCBIfam" id="TIGR02302">
    <property type="entry name" value="aProt_lowcomp"/>
    <property type="match status" value="1"/>
</dbReference>
<feature type="transmembrane region" description="Helical" evidence="3">
    <location>
        <begin position="33"/>
        <end position="55"/>
    </location>
</feature>
<keyword evidence="3" id="KW-1133">Transmembrane helix</keyword>
<name>A0A5B0DP18_9HYPH</name>
<accession>A0A5B0DP18</accession>
<comment type="caution">
    <text evidence="4">The sequence shown here is derived from an EMBL/GenBank/DDBJ whole genome shotgun (WGS) entry which is preliminary data.</text>
</comment>
<sequence length="836" mass="91791">MQGKPARPETPANGVRTGMVRLAAGLWIFLERVWPLVLALGGLIGLFLILSWAGIFAMLPGLARIGIVVALVLAVLVALWRNRSVRMPTQRDIETRIEAETRLAHQPLQTQSDVALGDDPVSLALWQLHQKRMAERLSHLAAGLPIMRTERLDPHGLRAVVALLLVVSFAYSYGPAGGRVADAFMPLEQSLLAQVRVDAWVQPPAYTGRAPVFLGETQSGQRLEVPTGSVLSVRVSDGSGVGLSFQEVDSEEVSQAPVKAGETSGLPLEFELPVTRSGRALLATRFRTLGEWDFAVIADTPPSVRVEGQPKVARNGALEAAFVVEDDYGVARGKANFLPLAEPAPNARPLVQPPELNLAVPHRTKGEARGRLSTNQTENPYAGTQMNLVLKVEDDAGQSATSQPFALVLPERSFTNPLARAVVEQRRILALDANMAGRVVEMLDALTIHGDSFINRATDYLALRAVRERIANAPDDAVLLSAVDFLWDIALGIESGNLSFAERRLQEAQEALSQALQDGASEEEIAQLMQELRDAMQEFMQAMAEAMQNQPPQSQQQLGEGREIRQQDLQQMLDRIEDLARTGSNEAAQQLLSELQEMMNNLQMAQPGGQQNEGSPQPLDDLSKLLQQQQQLMDQTYDLGRETARQQMQGMWGEEQQPESGQNSQENQQGQQQQRFDDLRSGQADLQQQLEALKQALEELGLGEIGDLDRAGEAMGEAEGALGQGNDGEAVNRQSEALQAMRQAGREMMRQMQEAMQGQQGQGMGQGMGSAGQNGRDPLGRDRGGIGRESGQNTDIPEEIDVQRARRVLEQIRQRLQDRLLPQLERSYLERLLQMQ</sequence>
<dbReference type="Proteomes" id="UP000324738">
    <property type="component" value="Unassembled WGS sequence"/>
</dbReference>
<feature type="transmembrane region" description="Helical" evidence="3">
    <location>
        <begin position="156"/>
        <end position="174"/>
    </location>
</feature>
<proteinExistence type="predicted"/>
<dbReference type="EMBL" id="VTWH01000005">
    <property type="protein sequence ID" value="KAA0968587.1"/>
    <property type="molecule type" value="Genomic_DNA"/>
</dbReference>
<dbReference type="Pfam" id="PF13779">
    <property type="entry name" value="DUF4175"/>
    <property type="match status" value="1"/>
</dbReference>
<feature type="region of interest" description="Disordered" evidence="2">
    <location>
        <begin position="644"/>
        <end position="680"/>
    </location>
</feature>
<dbReference type="OrthoDB" id="8477685at2"/>
<evidence type="ECO:0000256" key="2">
    <source>
        <dbReference type="SAM" id="MobiDB-lite"/>
    </source>
</evidence>
<organism evidence="4 5">
    <name type="scientific">Aureimonas fodinaquatilis</name>
    <dbReference type="NCBI Taxonomy" id="2565783"/>
    <lineage>
        <taxon>Bacteria</taxon>
        <taxon>Pseudomonadati</taxon>
        <taxon>Pseudomonadota</taxon>
        <taxon>Alphaproteobacteria</taxon>
        <taxon>Hyphomicrobiales</taxon>
        <taxon>Aurantimonadaceae</taxon>
        <taxon>Aureimonas</taxon>
    </lineage>
</organism>
<feature type="compositionally biased region" description="Gly residues" evidence="2">
    <location>
        <begin position="760"/>
        <end position="772"/>
    </location>
</feature>
<keyword evidence="3" id="KW-0472">Membrane</keyword>
<keyword evidence="3" id="KW-0812">Transmembrane</keyword>
<evidence type="ECO:0000313" key="4">
    <source>
        <dbReference type="EMBL" id="KAA0968587.1"/>
    </source>
</evidence>
<evidence type="ECO:0000313" key="5">
    <source>
        <dbReference type="Proteomes" id="UP000324738"/>
    </source>
</evidence>
<evidence type="ECO:0000256" key="1">
    <source>
        <dbReference type="SAM" id="Coils"/>
    </source>
</evidence>
<evidence type="ECO:0000256" key="3">
    <source>
        <dbReference type="SAM" id="Phobius"/>
    </source>
</evidence>